<evidence type="ECO:0000313" key="2">
    <source>
        <dbReference type="EMBL" id="GMI49279.1"/>
    </source>
</evidence>
<proteinExistence type="predicted"/>
<sequence>MLQTMLSRRSHSCTLRLFRFSSSSGKKETPRELNKMIVARERDSERLLDLTVAHVMSFDAVNFGTLFNRLQRLRRREISRDVRFLECVAQLERMCMEEPSKSAKKFSAFSCAMIAHGLGYFNVYSEPFFRMIDDVRVSKRLVDEGQPQSLSSTSVALAKIKVGNQLAFRVERFEGRSATIKKGTHKIPNYLNAVDLRGVDKLFRDRKVQSVSNTLHSFAVLNAPFPNLARRAENDEKFLNCVMNLGSAQEISMILWAMTTMGYEAPNFIDQLSRNPNSFYFDKKGIIPSNLSALAVSLAMQGRWEESAPILDALSKNVVRRNGVLDDLIENVKFRGNKSRKSATYNFQSTLHDVIGIAWGLTIASPGIAEEEGAQRLEAVMELRQFALENYPQNSWNVKDATQLRQLESFLLMEGIDIGERLTNFKTFTNEVYADQRESGFERFVSEALNEIGFQHEREVYPFPSTLGWKTGDKKSFAIDIANREKRIAIEVDGPFHFLSNVNEKHRNTGRPSGTTMAKKRLLESLGWRTFNYSYLEHRDIIKHVAEGVADTTNEIAVQEYWKNRLQRAGVLLGLPLRNSGGMGGS</sequence>
<protein>
    <recommendedName>
        <fullName evidence="1">RAP domain-containing protein</fullName>
    </recommendedName>
</protein>
<dbReference type="InterPro" id="IPR050870">
    <property type="entry name" value="FAST_kinase"/>
</dbReference>
<dbReference type="Gene3D" id="3.40.960.10">
    <property type="entry name" value="VSR Endonuclease"/>
    <property type="match status" value="1"/>
</dbReference>
<organism evidence="2 3">
    <name type="scientific">Triparma columacea</name>
    <dbReference type="NCBI Taxonomy" id="722753"/>
    <lineage>
        <taxon>Eukaryota</taxon>
        <taxon>Sar</taxon>
        <taxon>Stramenopiles</taxon>
        <taxon>Ochrophyta</taxon>
        <taxon>Bolidophyceae</taxon>
        <taxon>Parmales</taxon>
        <taxon>Triparmaceae</taxon>
        <taxon>Triparma</taxon>
    </lineage>
</organism>
<dbReference type="GO" id="GO:0000963">
    <property type="term" value="P:mitochondrial RNA processing"/>
    <property type="evidence" value="ECO:0007669"/>
    <property type="project" value="TreeGrafter"/>
</dbReference>
<dbReference type="InterPro" id="IPR011335">
    <property type="entry name" value="Restrct_endonuc-II-like"/>
</dbReference>
<name>A0A9W7GQK6_9STRA</name>
<dbReference type="GO" id="GO:0044528">
    <property type="term" value="P:regulation of mitochondrial mRNA stability"/>
    <property type="evidence" value="ECO:0007669"/>
    <property type="project" value="TreeGrafter"/>
</dbReference>
<evidence type="ECO:0000259" key="1">
    <source>
        <dbReference type="PROSITE" id="PS51286"/>
    </source>
</evidence>
<dbReference type="PANTHER" id="PTHR21228">
    <property type="entry name" value="FAST LEU-RICH DOMAIN-CONTAINING"/>
    <property type="match status" value="1"/>
</dbReference>
<accession>A0A9W7GQK6</accession>
<comment type="caution">
    <text evidence="2">The sequence shown here is derived from an EMBL/GenBank/DDBJ whole genome shotgun (WGS) entry which is preliminary data.</text>
</comment>
<gene>
    <name evidence="2" type="ORF">TrCOL_g6890</name>
</gene>
<dbReference type="InterPro" id="IPR013584">
    <property type="entry name" value="RAP"/>
</dbReference>
<dbReference type="GO" id="GO:0005759">
    <property type="term" value="C:mitochondrial matrix"/>
    <property type="evidence" value="ECO:0007669"/>
    <property type="project" value="TreeGrafter"/>
</dbReference>
<dbReference type="PANTHER" id="PTHR21228:SF40">
    <property type="entry name" value="LD45607P"/>
    <property type="match status" value="1"/>
</dbReference>
<dbReference type="AlphaFoldDB" id="A0A9W7GQK6"/>
<evidence type="ECO:0000313" key="3">
    <source>
        <dbReference type="Proteomes" id="UP001165065"/>
    </source>
</evidence>
<feature type="domain" description="RAP" evidence="1">
    <location>
        <begin position="488"/>
        <end position="547"/>
    </location>
</feature>
<dbReference type="SUPFAM" id="SSF52980">
    <property type="entry name" value="Restriction endonuclease-like"/>
    <property type="match status" value="1"/>
</dbReference>
<keyword evidence="3" id="KW-1185">Reference proteome</keyword>
<dbReference type="PROSITE" id="PS51286">
    <property type="entry name" value="RAP"/>
    <property type="match status" value="1"/>
</dbReference>
<dbReference type="EMBL" id="BRYA01000487">
    <property type="protein sequence ID" value="GMI49279.1"/>
    <property type="molecule type" value="Genomic_DNA"/>
</dbReference>
<dbReference type="GO" id="GO:0035770">
    <property type="term" value="C:ribonucleoprotein granule"/>
    <property type="evidence" value="ECO:0007669"/>
    <property type="project" value="TreeGrafter"/>
</dbReference>
<dbReference type="GO" id="GO:0006281">
    <property type="term" value="P:DNA repair"/>
    <property type="evidence" value="ECO:0007669"/>
    <property type="project" value="UniProtKB-ARBA"/>
</dbReference>
<dbReference type="GO" id="GO:0003723">
    <property type="term" value="F:RNA binding"/>
    <property type="evidence" value="ECO:0007669"/>
    <property type="project" value="TreeGrafter"/>
</dbReference>
<dbReference type="Proteomes" id="UP001165065">
    <property type="component" value="Unassembled WGS sequence"/>
</dbReference>
<reference evidence="3" key="1">
    <citation type="journal article" date="2023" name="Commun. Biol.">
        <title>Genome analysis of Parmales, the sister group of diatoms, reveals the evolutionary specialization of diatoms from phago-mixotrophs to photoautotrophs.</title>
        <authorList>
            <person name="Ban H."/>
            <person name="Sato S."/>
            <person name="Yoshikawa S."/>
            <person name="Yamada K."/>
            <person name="Nakamura Y."/>
            <person name="Ichinomiya M."/>
            <person name="Sato N."/>
            <person name="Blanc-Mathieu R."/>
            <person name="Endo H."/>
            <person name="Kuwata A."/>
            <person name="Ogata H."/>
        </authorList>
    </citation>
    <scope>NUCLEOTIDE SEQUENCE [LARGE SCALE GENOMIC DNA]</scope>
</reference>
<dbReference type="Pfam" id="PF08373">
    <property type="entry name" value="RAP"/>
    <property type="match status" value="1"/>
</dbReference>
<dbReference type="OrthoDB" id="2019031at2759"/>